<evidence type="ECO:0000313" key="2">
    <source>
        <dbReference type="EMBL" id="ERJ97556.1"/>
    </source>
</evidence>
<keyword evidence="1" id="KW-0812">Transmembrane</keyword>
<dbReference type="HOGENOM" id="CLU_2255926_0_0_9"/>
<dbReference type="EMBL" id="AWVF01000008">
    <property type="protein sequence ID" value="ERJ97556.1"/>
    <property type="molecule type" value="Genomic_DNA"/>
</dbReference>
<accession>U2KGB3</accession>
<reference evidence="2 3" key="1">
    <citation type="submission" date="2013-07" db="EMBL/GenBank/DDBJ databases">
        <authorList>
            <person name="Weinstock G."/>
            <person name="Sodergren E."/>
            <person name="Wylie T."/>
            <person name="Fulton L."/>
            <person name="Fulton R."/>
            <person name="Fronick C."/>
            <person name="O'Laughlin M."/>
            <person name="Godfrey J."/>
            <person name="Miner T."/>
            <person name="Herter B."/>
            <person name="Appelbaum E."/>
            <person name="Cordes M."/>
            <person name="Lek S."/>
            <person name="Wollam A."/>
            <person name="Pepin K.H."/>
            <person name="Palsikar V.B."/>
            <person name="Mitreva M."/>
            <person name="Wilson R.K."/>
        </authorList>
    </citation>
    <scope>NUCLEOTIDE SEQUENCE [LARGE SCALE GENOMIC DNA]</scope>
    <source>
        <strain evidence="2 3">ATCC 27760</strain>
    </source>
</reference>
<keyword evidence="3" id="KW-1185">Reference proteome</keyword>
<evidence type="ECO:0000256" key="1">
    <source>
        <dbReference type="SAM" id="Phobius"/>
    </source>
</evidence>
<proteinExistence type="predicted"/>
<feature type="non-terminal residue" evidence="2">
    <location>
        <position position="1"/>
    </location>
</feature>
<evidence type="ECO:0000313" key="3">
    <source>
        <dbReference type="Proteomes" id="UP000016662"/>
    </source>
</evidence>
<feature type="transmembrane region" description="Helical" evidence="1">
    <location>
        <begin position="6"/>
        <end position="27"/>
    </location>
</feature>
<keyword evidence="1" id="KW-0472">Membrane</keyword>
<organism evidence="2 3">
    <name type="scientific">Ruminococcus callidus ATCC 27760</name>
    <dbReference type="NCBI Taxonomy" id="411473"/>
    <lineage>
        <taxon>Bacteria</taxon>
        <taxon>Bacillati</taxon>
        <taxon>Bacillota</taxon>
        <taxon>Clostridia</taxon>
        <taxon>Eubacteriales</taxon>
        <taxon>Oscillospiraceae</taxon>
        <taxon>Ruminococcus</taxon>
    </lineage>
</organism>
<feature type="transmembrane region" description="Helical" evidence="1">
    <location>
        <begin position="39"/>
        <end position="56"/>
    </location>
</feature>
<name>U2KGB3_9FIRM</name>
<gene>
    <name evidence="2" type="ORF">RUMCAL_00051</name>
</gene>
<comment type="caution">
    <text evidence="2">The sequence shown here is derived from an EMBL/GenBank/DDBJ whole genome shotgun (WGS) entry which is preliminary data.</text>
</comment>
<keyword evidence="1" id="KW-1133">Transmembrane helix</keyword>
<dbReference type="AlphaFoldDB" id="U2KGB3"/>
<dbReference type="Proteomes" id="UP000016662">
    <property type="component" value="Unassembled WGS sequence"/>
</dbReference>
<protein>
    <submittedName>
        <fullName evidence="2">Uncharacterized protein</fullName>
    </submittedName>
</protein>
<sequence length="103" mass="10336">GVSLLAVAVLGLTANLLGVQLLGVILVGRTAGFSGTEEHGFFAVGIVLMFMIAFHNNQLLAAVSPSPSGNGGNSCPLPSAGFLLAKNLRANDTAGEAPLKGHP</sequence>